<feature type="chain" id="PRO_5040337285" description="Tetratricopeptide repeat protein" evidence="3">
    <location>
        <begin position="21"/>
        <end position="1173"/>
    </location>
</feature>
<evidence type="ECO:0000313" key="4">
    <source>
        <dbReference type="EMBL" id="GJG59328.1"/>
    </source>
</evidence>
<comment type="caution">
    <text evidence="4">The sequence shown here is derived from an EMBL/GenBank/DDBJ whole genome shotgun (WGS) entry which is preliminary data.</text>
</comment>
<reference evidence="4" key="1">
    <citation type="journal article" date="2022" name="Int. J. Syst. Evol. Microbiol.">
        <title>Prevotella lacticifex sp. nov., isolated from the rumen of cows.</title>
        <authorList>
            <person name="Shinkai T."/>
            <person name="Ikeyama N."/>
            <person name="Kumagai M."/>
            <person name="Ohmori H."/>
            <person name="Sakamoto M."/>
            <person name="Ohkuma M."/>
            <person name="Mitsumori M."/>
        </authorList>
    </citation>
    <scope>NUCLEOTIDE SEQUENCE</scope>
    <source>
        <strain evidence="4">R5076</strain>
    </source>
</reference>
<dbReference type="InterPro" id="IPR019734">
    <property type="entry name" value="TPR_rpt"/>
</dbReference>
<feature type="compositionally biased region" description="Low complexity" evidence="2">
    <location>
        <begin position="455"/>
        <end position="464"/>
    </location>
</feature>
<feature type="compositionally biased region" description="Basic and acidic residues" evidence="2">
    <location>
        <begin position="1057"/>
        <end position="1074"/>
    </location>
</feature>
<keyword evidence="1" id="KW-0802">TPR repeat</keyword>
<dbReference type="InterPro" id="IPR011990">
    <property type="entry name" value="TPR-like_helical_dom_sf"/>
</dbReference>
<feature type="compositionally biased region" description="Polar residues" evidence="2">
    <location>
        <begin position="986"/>
        <end position="996"/>
    </location>
</feature>
<keyword evidence="5" id="KW-1185">Reference proteome</keyword>
<dbReference type="PROSITE" id="PS50005">
    <property type="entry name" value="TPR"/>
    <property type="match status" value="1"/>
</dbReference>
<feature type="compositionally biased region" description="Basic and acidic residues" evidence="2">
    <location>
        <begin position="942"/>
        <end position="953"/>
    </location>
</feature>
<keyword evidence="3" id="KW-0732">Signal</keyword>
<organism evidence="4 5">
    <name type="scientific">Prevotella lacticifex</name>
    <dbReference type="NCBI Taxonomy" id="2854755"/>
    <lineage>
        <taxon>Bacteria</taxon>
        <taxon>Pseudomonadati</taxon>
        <taxon>Bacteroidota</taxon>
        <taxon>Bacteroidia</taxon>
        <taxon>Bacteroidales</taxon>
        <taxon>Prevotellaceae</taxon>
        <taxon>Prevotella</taxon>
    </lineage>
</organism>
<dbReference type="Gene3D" id="1.25.40.10">
    <property type="entry name" value="Tetratricopeptide repeat domain"/>
    <property type="match status" value="4"/>
</dbReference>
<dbReference type="Proteomes" id="UP000825483">
    <property type="component" value="Unassembled WGS sequence"/>
</dbReference>
<evidence type="ECO:0000256" key="3">
    <source>
        <dbReference type="SAM" id="SignalP"/>
    </source>
</evidence>
<dbReference type="SMART" id="SM00028">
    <property type="entry name" value="TPR"/>
    <property type="match status" value="4"/>
</dbReference>
<feature type="region of interest" description="Disordered" evidence="2">
    <location>
        <begin position="452"/>
        <end position="484"/>
    </location>
</feature>
<evidence type="ECO:0000256" key="1">
    <source>
        <dbReference type="PROSITE-ProRule" id="PRU00339"/>
    </source>
</evidence>
<feature type="compositionally biased region" description="Basic and acidic residues" evidence="2">
    <location>
        <begin position="1085"/>
        <end position="1136"/>
    </location>
</feature>
<dbReference type="SUPFAM" id="SSF81901">
    <property type="entry name" value="HCP-like"/>
    <property type="match status" value="1"/>
</dbReference>
<evidence type="ECO:0000313" key="5">
    <source>
        <dbReference type="Proteomes" id="UP000825483"/>
    </source>
</evidence>
<dbReference type="PROSITE" id="PS51257">
    <property type="entry name" value="PROKAR_LIPOPROTEIN"/>
    <property type="match status" value="1"/>
</dbReference>
<feature type="repeat" description="TPR" evidence="1">
    <location>
        <begin position="248"/>
        <end position="281"/>
    </location>
</feature>
<dbReference type="SUPFAM" id="SSF48452">
    <property type="entry name" value="TPR-like"/>
    <property type="match status" value="1"/>
</dbReference>
<protein>
    <recommendedName>
        <fullName evidence="6">Tetratricopeptide repeat protein</fullName>
    </recommendedName>
</protein>
<gene>
    <name evidence="4" type="ORF">PRLR5076_21790</name>
</gene>
<sequence length="1173" mass="134895">MTPQKHLHIILLFAAITLMAVTGCSTQKNTSGSRFWHAFNARYNTYFNGAQAYIDGSLEKERGNKDNFTEILPLYTVGNKSSRELGKANYDRAIEKAEKAIARHSIKKRPEWTKNRKKTARDIEWLNRREYNPFLWKAWMLMGRSQFHEGSFDEAAATFAYMSRLYQTQPAIYGKARAWLAKCYIEQDWVYDAEDVIRNMQRDSIDWHARKEWDYTLADYYLHTKDYSKAIPYLRKVIKHEMRRKQRAREWYLMGQIQAAVGNRNEAYKAFKKVISQNPPYELEFNARISMTEVMAKGHSKQMIGRLKRMARSDNNKEYLDQVYYAMGNIYLADKDTTMAIDAYEQGNKKATRSGIEKGVLLLHLGDLYWAKEKFGDARRCYGEAIGLLDKDRDDYDQLSKRSKILDELAPYTDAVQLQDSLQHLAKCPEAERNAAIDRVITALKKKEKEEKLAQAEQEAAQAQTGDNGIGTNRTQKNNKTNTTTQQNATWYFYNPMAVNQGKTTFQRLWGKRENVDNWQRANKTVVGNIGDINNQQDEELTSEQRDSIAKAEALQDSLDQRMDSAQNDPHKREYYLAQIPFTEEQINASNKILEDGLHHTGVIFKDKLDNLRLAEKALRRLADNYHDYEHMDDVFYHLYLLYMRKGEPDIANNYIDSLKNRFPESQWTTLLTDPNFQENSKFGVHLEDSIYAATYEAFKADRYNEVAGNVQISTTRFPLGANRDKFLFIGGLSKLNSGNAEECVKDMKEIVEKFPQSRISEMAGMIVNGVKAGRRLRGGKFDLGDVWNRRTDVLNDSDSIRNVQFSNERNVDFHVMLVYNPDSLNENKLLFEMAKFNFTHFVVRNFDIEIVDDAGLHRMQLSGFRSFDEAIQYARELGRTKSVLQQMNKNTRIIVISDKNLQILGVQLSYNDYEKFYEKNFSPIQVTKRYLLSEPAEIATPRERDLKEEIESKAPTMEDINDEQQKEEQAEDGFTVPIEEPTPAVDSTKTKQTVTGDAFTLPDNINSPSDSTKVAPAENGAADNEFTIPDEKVTQQGQNDNSFTLPADNDNSTNQPEKDVKTIEPKKEEDKVTTENNASTAIKTDAEKPTENKKQTATTELEKAAENKQTVKAEAGKTVENKKQAQTTEPEKPVNDEPTIIFDDDDSIPPTNNNKKPTDDSIEDEYYDLDGF</sequence>
<feature type="compositionally biased region" description="Polar residues" evidence="2">
    <location>
        <begin position="1035"/>
        <end position="1056"/>
    </location>
</feature>
<accession>A0A9R1CYU6</accession>
<proteinExistence type="predicted"/>
<dbReference type="AlphaFoldDB" id="A0A9R1CYU6"/>
<name>A0A9R1CYU6_9BACT</name>
<feature type="compositionally biased region" description="Acidic residues" evidence="2">
    <location>
        <begin position="1161"/>
        <end position="1173"/>
    </location>
</feature>
<dbReference type="Pfam" id="PF13181">
    <property type="entry name" value="TPR_8"/>
    <property type="match status" value="3"/>
</dbReference>
<feature type="signal peptide" evidence="3">
    <location>
        <begin position="1"/>
        <end position="20"/>
    </location>
</feature>
<evidence type="ECO:0000256" key="2">
    <source>
        <dbReference type="SAM" id="MobiDB-lite"/>
    </source>
</evidence>
<feature type="region of interest" description="Disordered" evidence="2">
    <location>
        <begin position="942"/>
        <end position="1173"/>
    </location>
</feature>
<feature type="compositionally biased region" description="Polar residues" evidence="2">
    <location>
        <begin position="1004"/>
        <end position="1013"/>
    </location>
</feature>
<evidence type="ECO:0008006" key="6">
    <source>
        <dbReference type="Google" id="ProtNLM"/>
    </source>
</evidence>
<feature type="compositionally biased region" description="Low complexity" evidence="2">
    <location>
        <begin position="472"/>
        <end position="484"/>
    </location>
</feature>
<dbReference type="EMBL" id="BPUB01000002">
    <property type="protein sequence ID" value="GJG59328.1"/>
    <property type="molecule type" value="Genomic_DNA"/>
</dbReference>